<dbReference type="InterPro" id="IPR055251">
    <property type="entry name" value="SOS1_NGEF_PH"/>
</dbReference>
<feature type="domain" description="DH" evidence="4">
    <location>
        <begin position="3"/>
        <end position="179"/>
    </location>
</feature>
<dbReference type="SMART" id="SM00325">
    <property type="entry name" value="RhoGEF"/>
    <property type="match status" value="1"/>
</dbReference>
<dbReference type="Gene3D" id="2.30.29.30">
    <property type="entry name" value="Pleckstrin-homology domain (PH domain)/Phosphotyrosine-binding domain (PTB)"/>
    <property type="match status" value="1"/>
</dbReference>
<proteinExistence type="predicted"/>
<dbReference type="InterPro" id="IPR011993">
    <property type="entry name" value="PH-like_dom_sf"/>
</dbReference>
<dbReference type="GeneTree" id="ENSGT00940000154766"/>
<reference evidence="5" key="3">
    <citation type="submission" date="2025-09" db="UniProtKB">
        <authorList>
            <consortium name="Ensembl"/>
        </authorList>
    </citation>
    <scope>IDENTIFICATION</scope>
</reference>
<evidence type="ECO:0000256" key="1">
    <source>
        <dbReference type="ARBA" id="ARBA00022658"/>
    </source>
</evidence>
<dbReference type="CDD" id="cd00160">
    <property type="entry name" value="RhoGEF"/>
    <property type="match status" value="1"/>
</dbReference>
<protein>
    <recommendedName>
        <fullName evidence="7">Rho guanine nucleotide exchange factor 25</fullName>
    </recommendedName>
</protein>
<feature type="region of interest" description="Disordered" evidence="2">
    <location>
        <begin position="371"/>
        <end position="391"/>
    </location>
</feature>
<dbReference type="InterPro" id="IPR001849">
    <property type="entry name" value="PH_domain"/>
</dbReference>
<dbReference type="PANTHER" id="PTHR22826:SF210">
    <property type="entry name" value="RHO GUANINE NUCLEOTIDE EXCHANGE FACTOR (GEF) 25B-RELATED"/>
    <property type="match status" value="1"/>
</dbReference>
<dbReference type="Pfam" id="PF22697">
    <property type="entry name" value="SOS1_NGEF_PH"/>
    <property type="match status" value="1"/>
</dbReference>
<accession>A0A8C5F4U8</accession>
<evidence type="ECO:0000313" key="6">
    <source>
        <dbReference type="Proteomes" id="UP000694546"/>
    </source>
</evidence>
<name>A0A8C5F4U8_GADMO</name>
<dbReference type="Pfam" id="PF00621">
    <property type="entry name" value="RhoGEF"/>
    <property type="match status" value="1"/>
</dbReference>
<dbReference type="SUPFAM" id="SSF50729">
    <property type="entry name" value="PH domain-like"/>
    <property type="match status" value="1"/>
</dbReference>
<sequence>CSLCRYVLKELTETEKHYVLDLGLIVEGYMATLHSKGVPDDMKGKDKIVFGNIHQIFDWHKDYFLGELEKCLEEPERLAQLFIKHERRLQMYVVYCQNKPKSEHIVSEYIETYFEEVRQQLGHRLQINDLLIKPVQRIMKYQLLLKDFLKYYTKAGMDTEELEKAVEVMCFVPKRCNDMMNVGRLQGFEGKITAQGKLLQQETFTVMEQESSLLSRARERRVFLFEQMVIFSEPIDRKKGFLLPGYTFKNSIKVSCLGVEPSKDGDAARFVLTSRNPDGSMVRFQLQAPSADICQAWVDDVNQILESQRNFLNALQSPIEYQRRESKSNSLGRCIRPPLSASAGLRPHSSASIDRHKLPSLQSHNASLPTLYLGSQAHGPGHGRSETVTTPCRRSTPCRRLLCSITTFKPYL</sequence>
<dbReference type="GO" id="GO:0005886">
    <property type="term" value="C:plasma membrane"/>
    <property type="evidence" value="ECO:0007669"/>
    <property type="project" value="UniProtKB-SubCell"/>
</dbReference>
<evidence type="ECO:0000313" key="5">
    <source>
        <dbReference type="Ensembl" id="ENSGMOP00000004687.2"/>
    </source>
</evidence>
<evidence type="ECO:0000259" key="3">
    <source>
        <dbReference type="PROSITE" id="PS50003"/>
    </source>
</evidence>
<dbReference type="GO" id="GO:0007411">
    <property type="term" value="P:axon guidance"/>
    <property type="evidence" value="ECO:0007669"/>
    <property type="project" value="TreeGrafter"/>
</dbReference>
<evidence type="ECO:0000259" key="4">
    <source>
        <dbReference type="PROSITE" id="PS50010"/>
    </source>
</evidence>
<dbReference type="OMA" id="QASQVKC"/>
<dbReference type="SUPFAM" id="SSF48065">
    <property type="entry name" value="DBL homology domain (DH-domain)"/>
    <property type="match status" value="1"/>
</dbReference>
<evidence type="ECO:0008006" key="7">
    <source>
        <dbReference type="Google" id="ProtNLM"/>
    </source>
</evidence>
<dbReference type="SMART" id="SM00233">
    <property type="entry name" value="PH"/>
    <property type="match status" value="1"/>
</dbReference>
<keyword evidence="6" id="KW-1185">Reference proteome</keyword>
<dbReference type="PROSITE" id="PS50010">
    <property type="entry name" value="DH_2"/>
    <property type="match status" value="1"/>
</dbReference>
<dbReference type="InterPro" id="IPR051336">
    <property type="entry name" value="RhoGEF_Guanine_NuclExch_SF"/>
</dbReference>
<reference evidence="5" key="1">
    <citation type="submission" date="2019-07" db="EMBL/GenBank/DDBJ databases">
        <authorList>
            <consortium name="Wellcome Sanger Institute Data Sharing"/>
        </authorList>
    </citation>
    <scope>NUCLEOTIDE SEQUENCE [LARGE SCALE GENOMIC DNA]</scope>
</reference>
<dbReference type="PROSITE" id="PS50003">
    <property type="entry name" value="PH_DOMAIN"/>
    <property type="match status" value="1"/>
</dbReference>
<dbReference type="AlphaFoldDB" id="A0A8C5F4U8"/>
<evidence type="ECO:0000256" key="2">
    <source>
        <dbReference type="SAM" id="MobiDB-lite"/>
    </source>
</evidence>
<dbReference type="GO" id="GO:0030017">
    <property type="term" value="C:sarcomere"/>
    <property type="evidence" value="ECO:0007669"/>
    <property type="project" value="UniProtKB-SubCell"/>
</dbReference>
<dbReference type="InterPro" id="IPR035899">
    <property type="entry name" value="DBL_dom_sf"/>
</dbReference>
<dbReference type="GO" id="GO:0019898">
    <property type="term" value="C:extrinsic component of membrane"/>
    <property type="evidence" value="ECO:0007669"/>
    <property type="project" value="TreeGrafter"/>
</dbReference>
<dbReference type="GO" id="GO:0005085">
    <property type="term" value="F:guanyl-nucleotide exchange factor activity"/>
    <property type="evidence" value="ECO:0007669"/>
    <property type="project" value="UniProtKB-KW"/>
</dbReference>
<organism evidence="5 6">
    <name type="scientific">Gadus morhua</name>
    <name type="common">Atlantic cod</name>
    <dbReference type="NCBI Taxonomy" id="8049"/>
    <lineage>
        <taxon>Eukaryota</taxon>
        <taxon>Metazoa</taxon>
        <taxon>Chordata</taxon>
        <taxon>Craniata</taxon>
        <taxon>Vertebrata</taxon>
        <taxon>Euteleostomi</taxon>
        <taxon>Actinopterygii</taxon>
        <taxon>Neopterygii</taxon>
        <taxon>Teleostei</taxon>
        <taxon>Neoteleostei</taxon>
        <taxon>Acanthomorphata</taxon>
        <taxon>Zeiogadaria</taxon>
        <taxon>Gadariae</taxon>
        <taxon>Gadiformes</taxon>
        <taxon>Gadoidei</taxon>
        <taxon>Gadidae</taxon>
        <taxon>Gadus</taxon>
    </lineage>
</organism>
<dbReference type="Ensembl" id="ENSGMOT00000004827.2">
    <property type="protein sequence ID" value="ENSGMOP00000004687.2"/>
    <property type="gene ID" value="ENSGMOG00000004408.2"/>
</dbReference>
<dbReference type="Gene3D" id="1.20.900.10">
    <property type="entry name" value="Dbl homology (DH) domain"/>
    <property type="match status" value="1"/>
</dbReference>
<reference evidence="5" key="2">
    <citation type="submission" date="2025-08" db="UniProtKB">
        <authorList>
            <consortium name="Ensembl"/>
        </authorList>
    </citation>
    <scope>IDENTIFICATION</scope>
</reference>
<dbReference type="InterPro" id="IPR000219">
    <property type="entry name" value="DH_dom"/>
</dbReference>
<feature type="domain" description="PH" evidence="3">
    <location>
        <begin position="191"/>
        <end position="306"/>
    </location>
</feature>
<dbReference type="Proteomes" id="UP000694546">
    <property type="component" value="Chromosome 1"/>
</dbReference>
<keyword evidence="1" id="KW-0344">Guanine-nucleotide releasing factor</keyword>
<dbReference type="CDD" id="cd13241">
    <property type="entry name" value="PH2_Kalirin_Trio_p63RhoGEF"/>
    <property type="match status" value="1"/>
</dbReference>
<dbReference type="PANTHER" id="PTHR22826">
    <property type="entry name" value="RHO GUANINE EXCHANGE FACTOR-RELATED"/>
    <property type="match status" value="1"/>
</dbReference>